<proteinExistence type="predicted"/>
<organism evidence="2 3">
    <name type="scientific">Favolaschia claudopus</name>
    <dbReference type="NCBI Taxonomy" id="2862362"/>
    <lineage>
        <taxon>Eukaryota</taxon>
        <taxon>Fungi</taxon>
        <taxon>Dikarya</taxon>
        <taxon>Basidiomycota</taxon>
        <taxon>Agaricomycotina</taxon>
        <taxon>Agaricomycetes</taxon>
        <taxon>Agaricomycetidae</taxon>
        <taxon>Agaricales</taxon>
        <taxon>Marasmiineae</taxon>
        <taxon>Mycenaceae</taxon>
        <taxon>Favolaschia</taxon>
    </lineage>
</organism>
<feature type="compositionally biased region" description="Basic residues" evidence="1">
    <location>
        <begin position="88"/>
        <end position="99"/>
    </location>
</feature>
<protein>
    <submittedName>
        <fullName evidence="2">Uncharacterized protein</fullName>
    </submittedName>
</protein>
<sequence>MASPKPRRFSLVPPPSLVNDADTSKDWFTHKKNEGWVIPRIANSLSIAGPDNWDTIPGAGVLDGMQKQGSDVEDSGQKEAGIDDSSAKFRRARGKRGKRYCVDNSGG</sequence>
<reference evidence="2 3" key="1">
    <citation type="journal article" date="2024" name="J Genomics">
        <title>Draft genome sequencing and assembly of Favolaschia claudopus CIRM-BRFM 2984 isolated from oak limbs.</title>
        <authorList>
            <person name="Navarro D."/>
            <person name="Drula E."/>
            <person name="Chaduli D."/>
            <person name="Cazenave R."/>
            <person name="Ahrendt S."/>
            <person name="Wang J."/>
            <person name="Lipzen A."/>
            <person name="Daum C."/>
            <person name="Barry K."/>
            <person name="Grigoriev I.V."/>
            <person name="Favel A."/>
            <person name="Rosso M.N."/>
            <person name="Martin F."/>
        </authorList>
    </citation>
    <scope>NUCLEOTIDE SEQUENCE [LARGE SCALE GENOMIC DNA]</scope>
    <source>
        <strain evidence="2 3">CIRM-BRFM 2984</strain>
    </source>
</reference>
<comment type="caution">
    <text evidence="2">The sequence shown here is derived from an EMBL/GenBank/DDBJ whole genome shotgun (WGS) entry which is preliminary data.</text>
</comment>
<dbReference type="EMBL" id="JAWWNJ010000118">
    <property type="protein sequence ID" value="KAK6988929.1"/>
    <property type="molecule type" value="Genomic_DNA"/>
</dbReference>
<dbReference type="Proteomes" id="UP001362999">
    <property type="component" value="Unassembled WGS sequence"/>
</dbReference>
<evidence type="ECO:0000256" key="1">
    <source>
        <dbReference type="SAM" id="MobiDB-lite"/>
    </source>
</evidence>
<dbReference type="AlphaFoldDB" id="A0AAV9ZQZ4"/>
<feature type="region of interest" description="Disordered" evidence="1">
    <location>
        <begin position="1"/>
        <end position="23"/>
    </location>
</feature>
<evidence type="ECO:0000313" key="3">
    <source>
        <dbReference type="Proteomes" id="UP001362999"/>
    </source>
</evidence>
<gene>
    <name evidence="2" type="ORF">R3P38DRAFT_2803882</name>
</gene>
<name>A0AAV9ZQZ4_9AGAR</name>
<feature type="region of interest" description="Disordered" evidence="1">
    <location>
        <begin position="65"/>
        <end position="107"/>
    </location>
</feature>
<evidence type="ECO:0000313" key="2">
    <source>
        <dbReference type="EMBL" id="KAK6988929.1"/>
    </source>
</evidence>
<keyword evidence="3" id="KW-1185">Reference proteome</keyword>
<feature type="compositionally biased region" description="Basic and acidic residues" evidence="1">
    <location>
        <begin position="75"/>
        <end position="87"/>
    </location>
</feature>
<accession>A0AAV9ZQZ4</accession>